<keyword evidence="2 6" id="KW-0812">Transmembrane</keyword>
<dbReference type="InterPro" id="IPR010445">
    <property type="entry name" value="LapA_dom"/>
</dbReference>
<dbReference type="EMBL" id="BLAU01000001">
    <property type="protein sequence ID" value="GET22859.1"/>
    <property type="molecule type" value="Genomic_DNA"/>
</dbReference>
<dbReference type="Proteomes" id="UP000396862">
    <property type="component" value="Unassembled WGS sequence"/>
</dbReference>
<dbReference type="PANTHER" id="PTHR41335">
    <property type="entry name" value="MEMBRANE PROTEIN-RELATED"/>
    <property type="match status" value="1"/>
</dbReference>
<evidence type="ECO:0000256" key="5">
    <source>
        <dbReference type="SAM" id="MobiDB-lite"/>
    </source>
</evidence>
<organism evidence="9 10">
    <name type="scientific">Prolixibacter denitrificans</name>
    <dbReference type="NCBI Taxonomy" id="1541063"/>
    <lineage>
        <taxon>Bacteria</taxon>
        <taxon>Pseudomonadati</taxon>
        <taxon>Bacteroidota</taxon>
        <taxon>Bacteroidia</taxon>
        <taxon>Marinilabiliales</taxon>
        <taxon>Prolixibacteraceae</taxon>
        <taxon>Prolixibacter</taxon>
    </lineage>
</organism>
<dbReference type="GO" id="GO:0005886">
    <property type="term" value="C:plasma membrane"/>
    <property type="evidence" value="ECO:0007669"/>
    <property type="project" value="InterPro"/>
</dbReference>
<dbReference type="PANTHER" id="PTHR41335:SF1">
    <property type="entry name" value="MEMBRANE PROTEIN"/>
    <property type="match status" value="1"/>
</dbReference>
<evidence type="ECO:0000313" key="9">
    <source>
        <dbReference type="EMBL" id="PSK82397.1"/>
    </source>
</evidence>
<evidence type="ECO:0000256" key="6">
    <source>
        <dbReference type="SAM" id="Phobius"/>
    </source>
</evidence>
<comment type="caution">
    <text evidence="9">The sequence shown here is derived from an EMBL/GenBank/DDBJ whole genome shotgun (WGS) entry which is preliminary data.</text>
</comment>
<feature type="domain" description="Lipopolysaccharide assembly protein A" evidence="7">
    <location>
        <begin position="21"/>
        <end position="84"/>
    </location>
</feature>
<keyword evidence="3 6" id="KW-1133">Transmembrane helix</keyword>
<evidence type="ECO:0000256" key="4">
    <source>
        <dbReference type="ARBA" id="ARBA00023136"/>
    </source>
</evidence>
<feature type="compositionally biased region" description="Basic and acidic residues" evidence="5">
    <location>
        <begin position="95"/>
        <end position="109"/>
    </location>
</feature>
<dbReference type="Pfam" id="PF06305">
    <property type="entry name" value="LapA_dom"/>
    <property type="match status" value="1"/>
</dbReference>
<evidence type="ECO:0000256" key="1">
    <source>
        <dbReference type="ARBA" id="ARBA00022475"/>
    </source>
</evidence>
<keyword evidence="1" id="KW-1003">Cell membrane</keyword>
<dbReference type="EMBL" id="PYGC01000006">
    <property type="protein sequence ID" value="PSK82397.1"/>
    <property type="molecule type" value="Genomic_DNA"/>
</dbReference>
<evidence type="ECO:0000313" key="11">
    <source>
        <dbReference type="Proteomes" id="UP000396862"/>
    </source>
</evidence>
<evidence type="ECO:0000256" key="3">
    <source>
        <dbReference type="ARBA" id="ARBA00022989"/>
    </source>
</evidence>
<sequence length="119" mass="13622">MQRGLVTGLILGIILVVFALQNAISVSVKFLIWRIPEIPLVLLLLSAILIGVVLSALSSYPGKQRLKKDNRQLKERIDELEEQLLEYRQDLEDLEQEEQKKRDEGDLIRGDSNSTFFDD</sequence>
<evidence type="ECO:0000313" key="10">
    <source>
        <dbReference type="Proteomes" id="UP000240621"/>
    </source>
</evidence>
<evidence type="ECO:0000313" key="8">
    <source>
        <dbReference type="EMBL" id="GET22859.1"/>
    </source>
</evidence>
<evidence type="ECO:0000259" key="7">
    <source>
        <dbReference type="Pfam" id="PF06305"/>
    </source>
</evidence>
<reference evidence="9 10" key="1">
    <citation type="submission" date="2018-03" db="EMBL/GenBank/DDBJ databases">
        <title>Genomic Encyclopedia of Archaeal and Bacterial Type Strains, Phase II (KMG-II): from individual species to whole genera.</title>
        <authorList>
            <person name="Goeker M."/>
        </authorList>
    </citation>
    <scope>NUCLEOTIDE SEQUENCE [LARGE SCALE GENOMIC DNA]</scope>
    <source>
        <strain evidence="9 10">DSM 27267</strain>
    </source>
</reference>
<dbReference type="RefSeq" id="WP_106542606.1">
    <property type="nucleotide sequence ID" value="NZ_BLAU01000001.1"/>
</dbReference>
<gene>
    <name evidence="9" type="ORF">CLV93_106141</name>
    <name evidence="8" type="ORF">JCM18694_31050</name>
</gene>
<dbReference type="AlphaFoldDB" id="A0A2P8CBQ5"/>
<evidence type="ECO:0000256" key="2">
    <source>
        <dbReference type="ARBA" id="ARBA00022692"/>
    </source>
</evidence>
<accession>A0A2P8CBQ5</accession>
<protein>
    <submittedName>
        <fullName evidence="9">Putative integral membrane protein</fullName>
    </submittedName>
</protein>
<reference evidence="8 11" key="2">
    <citation type="submission" date="2019-10" db="EMBL/GenBank/DDBJ databases">
        <title>Prolixibacter strains distinguished by the presence of nitrate reductase genes were adept at nitrate-dependent anaerobic corrosion of metallic iron and carbon steel.</title>
        <authorList>
            <person name="Iino T."/>
            <person name="Shono N."/>
            <person name="Ito K."/>
            <person name="Nakamura R."/>
            <person name="Sueoka K."/>
            <person name="Harayama S."/>
            <person name="Ohkuma M."/>
        </authorList>
    </citation>
    <scope>NUCLEOTIDE SEQUENCE [LARGE SCALE GENOMIC DNA]</scope>
    <source>
        <strain evidence="8 11">MIC1-1</strain>
    </source>
</reference>
<feature type="transmembrane region" description="Helical" evidence="6">
    <location>
        <begin position="41"/>
        <end position="60"/>
    </location>
</feature>
<proteinExistence type="predicted"/>
<name>A0A2P8CBQ5_9BACT</name>
<feature type="region of interest" description="Disordered" evidence="5">
    <location>
        <begin position="95"/>
        <end position="119"/>
    </location>
</feature>
<dbReference type="Proteomes" id="UP000240621">
    <property type="component" value="Unassembled WGS sequence"/>
</dbReference>
<keyword evidence="4 6" id="KW-0472">Membrane</keyword>
<keyword evidence="11" id="KW-1185">Reference proteome</keyword>